<sequence>MITVYGSPLCKDCLAMKIIFEQLHVEYRYINITGNSLDLCAFLQMREENPAFTEYKKNGGIGIPFFVKDGKETFDINKALSWEGIAPVAEDEINRITEECILLCK</sequence>
<protein>
    <recommendedName>
        <fullName evidence="1">Glutaredoxin domain-containing protein</fullName>
    </recommendedName>
</protein>
<comment type="caution">
    <text evidence="2">The sequence shown here is derived from an EMBL/GenBank/DDBJ whole genome shotgun (WGS) entry which is preliminary data.</text>
</comment>
<dbReference type="InterPro" id="IPR036249">
    <property type="entry name" value="Thioredoxin-like_sf"/>
</dbReference>
<dbReference type="Gene3D" id="3.40.30.10">
    <property type="entry name" value="Glutaredoxin"/>
    <property type="match status" value="1"/>
</dbReference>
<gene>
    <name evidence="2" type="ORF">SDC9_111042</name>
</gene>
<dbReference type="AlphaFoldDB" id="A0A645BG84"/>
<accession>A0A645BG84</accession>
<evidence type="ECO:0000259" key="1">
    <source>
        <dbReference type="Pfam" id="PF00462"/>
    </source>
</evidence>
<dbReference type="EMBL" id="VSSQ01019800">
    <property type="protein sequence ID" value="MPM64156.1"/>
    <property type="molecule type" value="Genomic_DNA"/>
</dbReference>
<dbReference type="Pfam" id="PF00462">
    <property type="entry name" value="Glutaredoxin"/>
    <property type="match status" value="1"/>
</dbReference>
<organism evidence="2">
    <name type="scientific">bioreactor metagenome</name>
    <dbReference type="NCBI Taxonomy" id="1076179"/>
    <lineage>
        <taxon>unclassified sequences</taxon>
        <taxon>metagenomes</taxon>
        <taxon>ecological metagenomes</taxon>
    </lineage>
</organism>
<proteinExistence type="predicted"/>
<evidence type="ECO:0000313" key="2">
    <source>
        <dbReference type="EMBL" id="MPM64156.1"/>
    </source>
</evidence>
<dbReference type="SUPFAM" id="SSF52833">
    <property type="entry name" value="Thioredoxin-like"/>
    <property type="match status" value="1"/>
</dbReference>
<reference evidence="2" key="1">
    <citation type="submission" date="2019-08" db="EMBL/GenBank/DDBJ databases">
        <authorList>
            <person name="Kucharzyk K."/>
            <person name="Murdoch R.W."/>
            <person name="Higgins S."/>
            <person name="Loffler F."/>
        </authorList>
    </citation>
    <scope>NUCLEOTIDE SEQUENCE</scope>
</reference>
<dbReference type="InterPro" id="IPR002109">
    <property type="entry name" value="Glutaredoxin"/>
</dbReference>
<feature type="domain" description="Glutaredoxin" evidence="1">
    <location>
        <begin position="2"/>
        <end position="48"/>
    </location>
</feature>
<name>A0A645BG84_9ZZZZ</name>